<dbReference type="InterPro" id="IPR018490">
    <property type="entry name" value="cNMP-bd_dom_sf"/>
</dbReference>
<dbReference type="OrthoDB" id="7506088at2"/>
<dbReference type="AlphaFoldDB" id="A0A1S8D812"/>
<dbReference type="Gene3D" id="1.10.10.10">
    <property type="entry name" value="Winged helix-like DNA-binding domain superfamily/Winged helix DNA-binding domain"/>
    <property type="match status" value="1"/>
</dbReference>
<dbReference type="InterPro" id="IPR050397">
    <property type="entry name" value="Env_Response_Regulators"/>
</dbReference>
<evidence type="ECO:0000313" key="5">
    <source>
        <dbReference type="EMBL" id="ONH83947.1"/>
    </source>
</evidence>
<dbReference type="GO" id="GO:0003677">
    <property type="term" value="F:DNA binding"/>
    <property type="evidence" value="ECO:0007669"/>
    <property type="project" value="UniProtKB-KW"/>
</dbReference>
<feature type="domain" description="Cyclic nucleotide-binding" evidence="4">
    <location>
        <begin position="15"/>
        <end position="133"/>
    </location>
</feature>
<dbReference type="SUPFAM" id="SSF46785">
    <property type="entry name" value="Winged helix' DNA-binding domain"/>
    <property type="match status" value="1"/>
</dbReference>
<organism evidence="5 6">
    <name type="scientific">Roseomonas mucosa</name>
    <dbReference type="NCBI Taxonomy" id="207340"/>
    <lineage>
        <taxon>Bacteria</taxon>
        <taxon>Pseudomonadati</taxon>
        <taxon>Pseudomonadota</taxon>
        <taxon>Alphaproteobacteria</taxon>
        <taxon>Acetobacterales</taxon>
        <taxon>Roseomonadaceae</taxon>
        <taxon>Roseomonas</taxon>
    </lineage>
</organism>
<dbReference type="PANTHER" id="PTHR24567">
    <property type="entry name" value="CRP FAMILY TRANSCRIPTIONAL REGULATORY PROTEIN"/>
    <property type="match status" value="1"/>
</dbReference>
<dbReference type="GO" id="GO:0003700">
    <property type="term" value="F:DNA-binding transcription factor activity"/>
    <property type="evidence" value="ECO:0007669"/>
    <property type="project" value="TreeGrafter"/>
</dbReference>
<dbReference type="InterPro" id="IPR036390">
    <property type="entry name" value="WH_DNA-bd_sf"/>
</dbReference>
<evidence type="ECO:0000256" key="2">
    <source>
        <dbReference type="ARBA" id="ARBA00023125"/>
    </source>
</evidence>
<comment type="caution">
    <text evidence="5">The sequence shown here is derived from an EMBL/GenBank/DDBJ whole genome shotgun (WGS) entry which is preliminary data.</text>
</comment>
<gene>
    <name evidence="5" type="ORF">APZ41_006850</name>
</gene>
<evidence type="ECO:0000256" key="1">
    <source>
        <dbReference type="ARBA" id="ARBA00023015"/>
    </source>
</evidence>
<keyword evidence="2" id="KW-0238">DNA-binding</keyword>
<evidence type="ECO:0000313" key="6">
    <source>
        <dbReference type="Proteomes" id="UP000054844"/>
    </source>
</evidence>
<dbReference type="InterPro" id="IPR036388">
    <property type="entry name" value="WH-like_DNA-bd_sf"/>
</dbReference>
<dbReference type="InterPro" id="IPR012318">
    <property type="entry name" value="HTH_CRP"/>
</dbReference>
<dbReference type="Pfam" id="PF13545">
    <property type="entry name" value="HTH_Crp_2"/>
    <property type="match status" value="1"/>
</dbReference>
<evidence type="ECO:0000256" key="3">
    <source>
        <dbReference type="ARBA" id="ARBA00023163"/>
    </source>
</evidence>
<keyword evidence="1" id="KW-0805">Transcription regulation</keyword>
<accession>A0A1S8D812</accession>
<dbReference type="Proteomes" id="UP000054844">
    <property type="component" value="Unassembled WGS sequence"/>
</dbReference>
<dbReference type="InterPro" id="IPR000595">
    <property type="entry name" value="cNMP-bd_dom"/>
</dbReference>
<dbReference type="PANTHER" id="PTHR24567:SF74">
    <property type="entry name" value="HTH-TYPE TRANSCRIPTIONAL REGULATOR ARCR"/>
    <property type="match status" value="1"/>
</dbReference>
<keyword evidence="6" id="KW-1185">Reference proteome</keyword>
<evidence type="ECO:0000259" key="4">
    <source>
        <dbReference type="SMART" id="SM00100"/>
    </source>
</evidence>
<dbReference type="CDD" id="cd00038">
    <property type="entry name" value="CAP_ED"/>
    <property type="match status" value="1"/>
</dbReference>
<name>A0A1S8D812_9PROT</name>
<proteinExistence type="predicted"/>
<dbReference type="Gene3D" id="2.60.120.10">
    <property type="entry name" value="Jelly Rolls"/>
    <property type="match status" value="1"/>
</dbReference>
<dbReference type="SUPFAM" id="SSF51206">
    <property type="entry name" value="cAMP-binding domain-like"/>
    <property type="match status" value="1"/>
</dbReference>
<sequence>MFLAHSSTPVPRNRLLAALPAESLNRLWPQLEPVEMAVRQNLMMPDEPITAVYFPEVGWASMLALLADGNSAEVGLIGNEGMIGLPLLLGVDSGAVEALVQGPGTMLRLGASAFQQSLEEIPELERLLMRYALAFQEQVTQTAACNGHHALDQRLARWLLMSHDRAEGGEFPMTQEFLALMLCVHRPGVTVAARLFQQAGLIRYGQGRIVIADRDGLEAVACECYGAVRRRFGHLLGLAKG</sequence>
<protein>
    <submittedName>
        <fullName evidence="5">Crp/Fnr family transcriptional regulator</fullName>
    </submittedName>
</protein>
<dbReference type="SMART" id="SM00100">
    <property type="entry name" value="cNMP"/>
    <property type="match status" value="1"/>
</dbReference>
<keyword evidence="3" id="KW-0804">Transcription</keyword>
<dbReference type="GO" id="GO:0005829">
    <property type="term" value="C:cytosol"/>
    <property type="evidence" value="ECO:0007669"/>
    <property type="project" value="TreeGrafter"/>
</dbReference>
<dbReference type="STRING" id="207340.APZ41_006850"/>
<reference evidence="5" key="1">
    <citation type="submission" date="2016-12" db="EMBL/GenBank/DDBJ databases">
        <title>Draft genome sequence of Roseomonas mucosa strain AU37, isolated from a peripheral intravenous catheter.</title>
        <authorList>
            <person name="Choudhury M.A."/>
            <person name="Sidjabat H.E."/>
            <person name="Wailan A.M."/>
            <person name="Zhang L."/>
            <person name="Marsh N.M."/>
            <person name="Rickard C.M."/>
            <person name="Davies M."/>
            <person name="Mcmillan D.J."/>
        </authorList>
    </citation>
    <scope>NUCLEOTIDE SEQUENCE [LARGE SCALE GENOMIC DNA]</scope>
    <source>
        <strain evidence="5">AU37</strain>
    </source>
</reference>
<dbReference type="EMBL" id="LLWF02000015">
    <property type="protein sequence ID" value="ONH83947.1"/>
    <property type="molecule type" value="Genomic_DNA"/>
</dbReference>
<dbReference type="InterPro" id="IPR014710">
    <property type="entry name" value="RmlC-like_jellyroll"/>
</dbReference>